<proteinExistence type="predicted"/>
<dbReference type="SUPFAM" id="SSF50630">
    <property type="entry name" value="Acid proteases"/>
    <property type="match status" value="1"/>
</dbReference>
<name>A0A519BAI3_9DELT</name>
<dbReference type="Proteomes" id="UP000320813">
    <property type="component" value="Unassembled WGS sequence"/>
</dbReference>
<comment type="caution">
    <text evidence="1">The sequence shown here is derived from an EMBL/GenBank/DDBJ whole genome shotgun (WGS) entry which is preliminary data.</text>
</comment>
<dbReference type="PROSITE" id="PS00141">
    <property type="entry name" value="ASP_PROTEASE"/>
    <property type="match status" value="1"/>
</dbReference>
<gene>
    <name evidence="1" type="ORF">EVJ47_06425</name>
</gene>
<evidence type="ECO:0000313" key="1">
    <source>
        <dbReference type="EMBL" id="RZD14297.1"/>
    </source>
</evidence>
<dbReference type="Gene3D" id="2.40.70.10">
    <property type="entry name" value="Acid Proteases"/>
    <property type="match status" value="1"/>
</dbReference>
<organism evidence="1 2">
    <name type="scientific">Candidatus Acidulodesulfobacterium ferriphilum</name>
    <dbReference type="NCBI Taxonomy" id="2597223"/>
    <lineage>
        <taxon>Bacteria</taxon>
        <taxon>Deltaproteobacteria</taxon>
        <taxon>Candidatus Acidulodesulfobacterales</taxon>
        <taxon>Candidatus Acidulodesulfobacterium</taxon>
    </lineage>
</organism>
<sequence>MTAADIPFTKFNDNDIARPWLPVTIHNPHTKLSVKVYGLIDTGADECAIPAEYAPLLGHNLQAGIRKTISTGNGATTAYAHTLCFKTDSIEIENVLIDFMPNLHVVLLGVKSFLSNFILTVNYKNSTFSLTKL</sequence>
<dbReference type="GO" id="GO:0004190">
    <property type="term" value="F:aspartic-type endopeptidase activity"/>
    <property type="evidence" value="ECO:0007669"/>
    <property type="project" value="InterPro"/>
</dbReference>
<dbReference type="EMBL" id="SGBD01000003">
    <property type="protein sequence ID" value="RZD14297.1"/>
    <property type="molecule type" value="Genomic_DNA"/>
</dbReference>
<evidence type="ECO:0000313" key="2">
    <source>
        <dbReference type="Proteomes" id="UP000320813"/>
    </source>
</evidence>
<dbReference type="InterPro" id="IPR021109">
    <property type="entry name" value="Peptidase_aspartic_dom_sf"/>
</dbReference>
<protein>
    <recommendedName>
        <fullName evidence="3">Peptidase A2 domain-containing protein</fullName>
    </recommendedName>
</protein>
<dbReference type="InterPro" id="IPR001969">
    <property type="entry name" value="Aspartic_peptidase_AS"/>
</dbReference>
<dbReference type="AlphaFoldDB" id="A0A519BAI3"/>
<reference evidence="1 2" key="1">
    <citation type="submission" date="2019-01" db="EMBL/GenBank/DDBJ databases">
        <title>Insights into ecological role of a new deltaproteobacterial order Candidatus Sinidesulfobacterales (Sva0485) by metagenomics and metatranscriptomics.</title>
        <authorList>
            <person name="Tan S."/>
            <person name="Liu J."/>
            <person name="Fang Y."/>
            <person name="Hedlund B.P."/>
            <person name="Lian Z.H."/>
            <person name="Huang L.Y."/>
            <person name="Li J.T."/>
            <person name="Huang L.N."/>
            <person name="Li W.J."/>
            <person name="Jiang H.C."/>
            <person name="Dong H.L."/>
            <person name="Shu W.S."/>
        </authorList>
    </citation>
    <scope>NUCLEOTIDE SEQUENCE [LARGE SCALE GENOMIC DNA]</scope>
    <source>
        <strain evidence="1">AP3</strain>
    </source>
</reference>
<dbReference type="GO" id="GO:0006508">
    <property type="term" value="P:proteolysis"/>
    <property type="evidence" value="ECO:0007669"/>
    <property type="project" value="InterPro"/>
</dbReference>
<evidence type="ECO:0008006" key="3">
    <source>
        <dbReference type="Google" id="ProtNLM"/>
    </source>
</evidence>
<accession>A0A519BAI3</accession>
<dbReference type="Pfam" id="PF13975">
    <property type="entry name" value="gag-asp_proteas"/>
    <property type="match status" value="1"/>
</dbReference>